<feature type="compositionally biased region" description="Gly residues" evidence="3">
    <location>
        <begin position="218"/>
        <end position="228"/>
    </location>
</feature>
<dbReference type="SMART" id="SM01161">
    <property type="entry name" value="DUF1767"/>
    <property type="match status" value="1"/>
</dbReference>
<dbReference type="Pfam" id="PF08585">
    <property type="entry name" value="RMI1_N_C"/>
    <property type="match status" value="1"/>
</dbReference>
<evidence type="ECO:0000256" key="3">
    <source>
        <dbReference type="SAM" id="MobiDB-lite"/>
    </source>
</evidence>
<evidence type="ECO:0000313" key="5">
    <source>
        <dbReference type="Proteomes" id="UP000095280"/>
    </source>
</evidence>
<feature type="domain" description="UBA" evidence="4">
    <location>
        <begin position="290"/>
        <end position="330"/>
    </location>
</feature>
<dbReference type="InterPro" id="IPR042470">
    <property type="entry name" value="RMI1_N_C_sf"/>
</dbReference>
<dbReference type="Gene3D" id="2.40.50.770">
    <property type="entry name" value="RecQ-mediated genome instability protein Rmi1, C-terminal domain"/>
    <property type="match status" value="1"/>
</dbReference>
<reference evidence="6" key="1">
    <citation type="submission" date="2016-11" db="UniProtKB">
        <authorList>
            <consortium name="WormBaseParasite"/>
        </authorList>
    </citation>
    <scope>IDENTIFICATION</scope>
</reference>
<dbReference type="InterPro" id="IPR015940">
    <property type="entry name" value="UBA"/>
</dbReference>
<dbReference type="InterPro" id="IPR009060">
    <property type="entry name" value="UBA-like_sf"/>
</dbReference>
<feature type="region of interest" description="Disordered" evidence="3">
    <location>
        <begin position="250"/>
        <end position="291"/>
    </location>
</feature>
<dbReference type="InterPro" id="IPR013894">
    <property type="entry name" value="RMI1_OB"/>
</dbReference>
<evidence type="ECO:0000256" key="1">
    <source>
        <dbReference type="ARBA" id="ARBA00004123"/>
    </source>
</evidence>
<dbReference type="SMART" id="SM00165">
    <property type="entry name" value="UBA"/>
    <property type="match status" value="1"/>
</dbReference>
<name>A0A1I8HVL9_9PLAT</name>
<dbReference type="Proteomes" id="UP000095280">
    <property type="component" value="Unplaced"/>
</dbReference>
<organism evidence="5 6">
    <name type="scientific">Macrostomum lignano</name>
    <dbReference type="NCBI Taxonomy" id="282301"/>
    <lineage>
        <taxon>Eukaryota</taxon>
        <taxon>Metazoa</taxon>
        <taxon>Spiralia</taxon>
        <taxon>Lophotrochozoa</taxon>
        <taxon>Platyhelminthes</taxon>
        <taxon>Rhabditophora</taxon>
        <taxon>Macrostomorpha</taxon>
        <taxon>Macrostomida</taxon>
        <taxon>Macrostomidae</taxon>
        <taxon>Macrostomum</taxon>
    </lineage>
</organism>
<dbReference type="PANTHER" id="PTHR13681:SF24">
    <property type="entry name" value="TUDOR DOMAIN-CONTAINING PROTEIN 3"/>
    <property type="match status" value="1"/>
</dbReference>
<proteinExistence type="predicted"/>
<keyword evidence="5" id="KW-1185">Reference proteome</keyword>
<dbReference type="SUPFAM" id="SSF46934">
    <property type="entry name" value="UBA-like"/>
    <property type="match status" value="1"/>
</dbReference>
<dbReference type="PANTHER" id="PTHR13681">
    <property type="entry name" value="SURVIVAL OF MOTOR NEURON-RELATED-SPLICING FACTOR 30-RELATED"/>
    <property type="match status" value="1"/>
</dbReference>
<evidence type="ECO:0000259" key="4">
    <source>
        <dbReference type="PROSITE" id="PS50030"/>
    </source>
</evidence>
<feature type="region of interest" description="Disordered" evidence="3">
    <location>
        <begin position="214"/>
        <end position="238"/>
    </location>
</feature>
<evidence type="ECO:0000313" key="6">
    <source>
        <dbReference type="WBParaSite" id="maker-uti_cns_0008300-snap-gene-0.14-mRNA-1"/>
    </source>
</evidence>
<dbReference type="Gene3D" id="1.10.8.10">
    <property type="entry name" value="DNA helicase RuvA subunit, C-terminal domain"/>
    <property type="match status" value="1"/>
</dbReference>
<evidence type="ECO:0000256" key="2">
    <source>
        <dbReference type="ARBA" id="ARBA00023242"/>
    </source>
</evidence>
<dbReference type="GO" id="GO:0005634">
    <property type="term" value="C:nucleus"/>
    <property type="evidence" value="ECO:0007669"/>
    <property type="project" value="UniProtKB-SubCell"/>
</dbReference>
<keyword evidence="2" id="KW-0539">Nucleus</keyword>
<comment type="subcellular location">
    <subcellularLocation>
        <location evidence="1">Nucleus</location>
    </subcellularLocation>
</comment>
<dbReference type="WBParaSite" id="maker-uti_cns_0008300-snap-gene-0.14-mRNA-1">
    <property type="protein sequence ID" value="maker-uti_cns_0008300-snap-gene-0.14-mRNA-1"/>
    <property type="gene ID" value="maker-uti_cns_0008300-snap-gene-0.14"/>
</dbReference>
<accession>A0A1I8HVL9</accession>
<feature type="compositionally biased region" description="Low complexity" evidence="3">
    <location>
        <begin position="266"/>
        <end position="282"/>
    </location>
</feature>
<dbReference type="Pfam" id="PF00627">
    <property type="entry name" value="UBA"/>
    <property type="match status" value="1"/>
</dbReference>
<dbReference type="CDD" id="cd14291">
    <property type="entry name" value="UBA1_NUB1_like"/>
    <property type="match status" value="1"/>
</dbReference>
<dbReference type="PROSITE" id="PS50030">
    <property type="entry name" value="UBA"/>
    <property type="match status" value="1"/>
</dbReference>
<sequence length="739" mass="80882">MVSLDDLRKKGWHLTQEGLQYCIDKLDGKPTTIDNVIQIALNTDLKDIGDTALPSAGRIESLSAGSTAGSTSHYVMQVQRVRNVSAPKDNEDSGAAPPLLKVTLTDGRVTLIGLDVHNRLSGLLSTRTPPGTKLALDCGKATFSDGYWLADSAACKHLGGRVSLLAEGWRLRSDMRDGRGRHRAAGTGAPPFVPFGAGRAAAQTTAAVAANFKSMPVGNGGETGGRAEGGADAEEADGEFAEQRRAMIDEARQQQRKAFATASHNQQRPQALKRQQQQQQQQQRDDPTEKFDERSVDTIMSMGYSFTEALDALRHTHGDLGKAVDHILASQTAASARIRDPDREDRGPVFAGAEGSLAKPSAKLSLFDFVQGLPIAGIDTAVSQQQPPVLSVLIGKIDGARLQVRGATRIREAVSHRFSAIRKETKIKEDRRLISAISEGTKIKGGRRLTSAFSEEIKIQGGRRLTREISEGTTIKEGRRLTSAISEEIKIKEGRRLTSAIREETKIKGGRRLTSAISEEIKIKGGRRLTSAISEKETKVREGRRLTRAISEDTKIKGGRRLTRAISEETKIQGGRRLTRAISEETKIQGDCRLTRAISEETKIQGDCRLTRAISEETKIQGDCRLTRAISEETKIQGDCRLTRAIRLIREDTIKGVHCLRIVKLQPPARALINWYEYNQQQSVLLKDLMPVMFDQPPPMPPMNMPPPSMMPPHQVGGPGGGGTGMREFYSRGARNFYG</sequence>
<protein>
    <submittedName>
        <fullName evidence="6">UBA domain-containing protein</fullName>
    </submittedName>
</protein>
<dbReference type="AlphaFoldDB" id="A0A1I8HVL9"/>